<evidence type="ECO:0000313" key="4">
    <source>
        <dbReference type="Proteomes" id="UP000279972"/>
    </source>
</evidence>
<reference evidence="2 3" key="1">
    <citation type="submission" date="2018-01" db="EMBL/GenBank/DDBJ databases">
        <title>Draft genome sequences of Chryseobacterium lactis NCTC11390, Chryseobacterium oncorhynchi 701B-08, and Chryseobacterium viscerum 687B-08.</title>
        <authorList>
            <person name="Jeong J.-J."/>
            <person name="Lee Y.J."/>
            <person name="Park B."/>
            <person name="Choi I.-G."/>
            <person name="Kim K.D."/>
        </authorList>
    </citation>
    <scope>NUCLEOTIDE SEQUENCE [LARGE SCALE GENOMIC DNA]</scope>
    <source>
        <strain evidence="2 3">NCTC11390</strain>
    </source>
</reference>
<proteinExistence type="predicted"/>
<dbReference type="Proteomes" id="UP000236262">
    <property type="component" value="Unassembled WGS sequence"/>
</dbReference>
<dbReference type="OrthoDB" id="1273175at2"/>
<dbReference type="KEGG" id="clac:EG342_07500"/>
<gene>
    <name evidence="2" type="ORF">C1637_04105</name>
    <name evidence="1" type="ORF">EG342_07500</name>
</gene>
<reference evidence="1 4" key="2">
    <citation type="submission" date="2018-11" db="EMBL/GenBank/DDBJ databases">
        <title>Proposal to divide the Flavobacteriaceae and reorganize its genera based on Amino Acid Identity values calculated from whole genome sequences.</title>
        <authorList>
            <person name="Nicholson A.C."/>
            <person name="Gulvik C.A."/>
            <person name="Whitney A.M."/>
            <person name="Humrighouse B.W."/>
            <person name="Bell M."/>
            <person name="Holmes B."/>
            <person name="Steigerwalt A.G."/>
            <person name="Villarma A."/>
            <person name="Sheth M."/>
            <person name="Batra D."/>
            <person name="Pryor J."/>
            <person name="Bernardet J.-F."/>
            <person name="Hugo C."/>
            <person name="Kampfer P."/>
            <person name="Newman J."/>
            <person name="McQuiston J.R."/>
        </authorList>
    </citation>
    <scope>NUCLEOTIDE SEQUENCE [LARGE SCALE GENOMIC DNA]</scope>
    <source>
        <strain evidence="1 4">KC_1864</strain>
    </source>
</reference>
<dbReference type="EMBL" id="PPEH01000001">
    <property type="protein sequence ID" value="PNW15616.1"/>
    <property type="molecule type" value="Genomic_DNA"/>
</dbReference>
<evidence type="ECO:0000313" key="3">
    <source>
        <dbReference type="Proteomes" id="UP000236262"/>
    </source>
</evidence>
<sequence length="164" mass="19482">MENKNAIFKTLFLILYIINYQSCIAQKKGRLYLTYKDIIYDNNVIDQIKSYNSKTGIYEVKEFHNSDGYKSKSIIVNLTEKNVKEIYDLYLKLRPKNLHNCVFINNNKLISSSTISFNKNKNTESQPCNIDWEDKEKYDKIEAKLYEFILPTYRLKYPNDFVGK</sequence>
<organism evidence="2 3">
    <name type="scientific">Chryseobacterium lactis</name>
    <dbReference type="NCBI Taxonomy" id="1241981"/>
    <lineage>
        <taxon>Bacteria</taxon>
        <taxon>Pseudomonadati</taxon>
        <taxon>Bacteroidota</taxon>
        <taxon>Flavobacteriia</taxon>
        <taxon>Flavobacteriales</taxon>
        <taxon>Weeksellaceae</taxon>
        <taxon>Chryseobacterium group</taxon>
        <taxon>Chryseobacterium</taxon>
    </lineage>
</organism>
<dbReference type="AlphaFoldDB" id="A0A3G6RPA6"/>
<dbReference type="RefSeq" id="WP_103289114.1">
    <property type="nucleotide sequence ID" value="NZ_CP033924.1"/>
</dbReference>
<evidence type="ECO:0000313" key="1">
    <source>
        <dbReference type="EMBL" id="AZA81767.1"/>
    </source>
</evidence>
<dbReference type="EMBL" id="CP033924">
    <property type="protein sequence ID" value="AZA81767.1"/>
    <property type="molecule type" value="Genomic_DNA"/>
</dbReference>
<accession>A0A3G6RPA6</accession>
<dbReference type="Proteomes" id="UP000279972">
    <property type="component" value="Chromosome"/>
</dbReference>
<evidence type="ECO:0000313" key="2">
    <source>
        <dbReference type="EMBL" id="PNW15616.1"/>
    </source>
</evidence>
<name>A0A3G6RPA6_CHRLC</name>
<protein>
    <submittedName>
        <fullName evidence="2">Uncharacterized protein</fullName>
    </submittedName>
</protein>
<keyword evidence="4" id="KW-1185">Reference proteome</keyword>